<sequence length="247" mass="26893">MCLYRLHTFACGHEILKIHDPCPNASINAAGLLFCRLNPHAHPNTVVPDKITYGPGVCSCIHCHWLMGRLPDGSFGGEGNVGGRYVVDEEPYDVDEHGNIVPSQRNGPDVLCGDAVELMQAKLELINVAGSSLSNTTGQSLLPSLASNALEQLPSGSTQVDKSSVDYRSQMSIESTVRRPSSQRPGFNRTLLAPNEACDTKQKQVDKLRGPSNAALRHVHDLLLPMRTSDAISTLRQDVEDKSEDRQ</sequence>
<gene>
    <name evidence="1" type="ORF">B0A49_12934</name>
</gene>
<comment type="caution">
    <text evidence="1">The sequence shown here is derived from an EMBL/GenBank/DDBJ whole genome shotgun (WGS) entry which is preliminary data.</text>
</comment>
<proteinExistence type="predicted"/>
<accession>A0A4U0VFM7</accession>
<evidence type="ECO:0000313" key="1">
    <source>
        <dbReference type="EMBL" id="TKA47016.1"/>
    </source>
</evidence>
<organism evidence="1 2">
    <name type="scientific">Cryomyces minteri</name>
    <dbReference type="NCBI Taxonomy" id="331657"/>
    <lineage>
        <taxon>Eukaryota</taxon>
        <taxon>Fungi</taxon>
        <taxon>Dikarya</taxon>
        <taxon>Ascomycota</taxon>
        <taxon>Pezizomycotina</taxon>
        <taxon>Dothideomycetes</taxon>
        <taxon>Dothideomycetes incertae sedis</taxon>
        <taxon>Cryomyces</taxon>
    </lineage>
</organism>
<protein>
    <submittedName>
        <fullName evidence="1">Uncharacterized protein</fullName>
    </submittedName>
</protein>
<dbReference type="EMBL" id="NAJN01002897">
    <property type="protein sequence ID" value="TKA47016.1"/>
    <property type="molecule type" value="Genomic_DNA"/>
</dbReference>
<keyword evidence="2" id="KW-1185">Reference proteome</keyword>
<reference evidence="1 2" key="1">
    <citation type="submission" date="2017-03" db="EMBL/GenBank/DDBJ databases">
        <title>Genomes of endolithic fungi from Antarctica.</title>
        <authorList>
            <person name="Coleine C."/>
            <person name="Masonjones S."/>
            <person name="Stajich J.E."/>
        </authorList>
    </citation>
    <scope>NUCLEOTIDE SEQUENCE [LARGE SCALE GENOMIC DNA]</scope>
    <source>
        <strain evidence="1 2">CCFEE 5187</strain>
    </source>
</reference>
<dbReference type="OrthoDB" id="3650029at2759"/>
<dbReference type="Proteomes" id="UP000308768">
    <property type="component" value="Unassembled WGS sequence"/>
</dbReference>
<name>A0A4U0VFM7_9PEZI</name>
<evidence type="ECO:0000313" key="2">
    <source>
        <dbReference type="Proteomes" id="UP000308768"/>
    </source>
</evidence>
<dbReference type="AlphaFoldDB" id="A0A4U0VFM7"/>